<evidence type="ECO:0000259" key="8">
    <source>
        <dbReference type="PROSITE" id="PS50850"/>
    </source>
</evidence>
<evidence type="ECO:0000256" key="1">
    <source>
        <dbReference type="ARBA" id="ARBA00004651"/>
    </source>
</evidence>
<evidence type="ECO:0000256" key="6">
    <source>
        <dbReference type="ARBA" id="ARBA00023136"/>
    </source>
</evidence>
<dbReference type="InterPro" id="IPR020846">
    <property type="entry name" value="MFS_dom"/>
</dbReference>
<dbReference type="SUPFAM" id="SSF103473">
    <property type="entry name" value="MFS general substrate transporter"/>
    <property type="match status" value="1"/>
</dbReference>
<feature type="transmembrane region" description="Helical" evidence="7">
    <location>
        <begin position="289"/>
        <end position="311"/>
    </location>
</feature>
<dbReference type="RefSeq" id="WP_218133914.1">
    <property type="nucleotide sequence ID" value="NZ_FNCC01000012.1"/>
</dbReference>
<evidence type="ECO:0000256" key="7">
    <source>
        <dbReference type="SAM" id="Phobius"/>
    </source>
</evidence>
<comment type="subcellular location">
    <subcellularLocation>
        <location evidence="1">Cell membrane</location>
        <topology evidence="1">Multi-pass membrane protein</topology>
    </subcellularLocation>
</comment>
<evidence type="ECO:0000313" key="9">
    <source>
        <dbReference type="EMBL" id="SDG84688.1"/>
    </source>
</evidence>
<keyword evidence="5 7" id="KW-1133">Transmembrane helix</keyword>
<dbReference type="STRING" id="200378.SAMN05216553_11270"/>
<evidence type="ECO:0000256" key="2">
    <source>
        <dbReference type="ARBA" id="ARBA00022448"/>
    </source>
</evidence>
<keyword evidence="10" id="KW-1185">Reference proteome</keyword>
<feature type="transmembrane region" description="Helical" evidence="7">
    <location>
        <begin position="352"/>
        <end position="375"/>
    </location>
</feature>
<dbReference type="Pfam" id="PF05977">
    <property type="entry name" value="MFS_3"/>
    <property type="match status" value="1"/>
</dbReference>
<organism evidence="9 10">
    <name type="scientific">Lentzea fradiae</name>
    <dbReference type="NCBI Taxonomy" id="200378"/>
    <lineage>
        <taxon>Bacteria</taxon>
        <taxon>Bacillati</taxon>
        <taxon>Actinomycetota</taxon>
        <taxon>Actinomycetes</taxon>
        <taxon>Pseudonocardiales</taxon>
        <taxon>Pseudonocardiaceae</taxon>
        <taxon>Lentzea</taxon>
    </lineage>
</organism>
<feature type="transmembrane region" description="Helical" evidence="7">
    <location>
        <begin position="317"/>
        <end position="340"/>
    </location>
</feature>
<evidence type="ECO:0000256" key="4">
    <source>
        <dbReference type="ARBA" id="ARBA00022692"/>
    </source>
</evidence>
<gene>
    <name evidence="9" type="ORF">SAMN05216553_11270</name>
</gene>
<dbReference type="Gene3D" id="1.20.1250.20">
    <property type="entry name" value="MFS general substrate transporter like domains"/>
    <property type="match status" value="1"/>
</dbReference>
<feature type="transmembrane region" description="Helical" evidence="7">
    <location>
        <begin position="178"/>
        <end position="198"/>
    </location>
</feature>
<feature type="domain" description="Major facilitator superfamily (MFS) profile" evidence="8">
    <location>
        <begin position="21"/>
        <end position="405"/>
    </location>
</feature>
<keyword evidence="3" id="KW-1003">Cell membrane</keyword>
<dbReference type="PROSITE" id="PS50850">
    <property type="entry name" value="MFS"/>
    <property type="match status" value="1"/>
</dbReference>
<dbReference type="CDD" id="cd06173">
    <property type="entry name" value="MFS_MefA_like"/>
    <property type="match status" value="1"/>
</dbReference>
<dbReference type="Proteomes" id="UP000199623">
    <property type="component" value="Unassembled WGS sequence"/>
</dbReference>
<feature type="transmembrane region" description="Helical" evidence="7">
    <location>
        <begin position="264"/>
        <end position="282"/>
    </location>
</feature>
<dbReference type="GO" id="GO:0022857">
    <property type="term" value="F:transmembrane transporter activity"/>
    <property type="evidence" value="ECO:0007669"/>
    <property type="project" value="InterPro"/>
</dbReference>
<reference evidence="10" key="1">
    <citation type="submission" date="2016-10" db="EMBL/GenBank/DDBJ databases">
        <authorList>
            <person name="Varghese N."/>
            <person name="Submissions S."/>
        </authorList>
    </citation>
    <scope>NUCLEOTIDE SEQUENCE [LARGE SCALE GENOMIC DNA]</scope>
    <source>
        <strain evidence="10">CGMCC 4.3506</strain>
    </source>
</reference>
<dbReference type="PANTHER" id="PTHR23513:SF6">
    <property type="entry name" value="MAJOR FACILITATOR SUPERFAMILY ASSOCIATED DOMAIN-CONTAINING PROTEIN"/>
    <property type="match status" value="1"/>
</dbReference>
<evidence type="ECO:0000256" key="5">
    <source>
        <dbReference type="ARBA" id="ARBA00022989"/>
    </source>
</evidence>
<dbReference type="EMBL" id="FNCC01000012">
    <property type="protein sequence ID" value="SDG84688.1"/>
    <property type="molecule type" value="Genomic_DNA"/>
</dbReference>
<evidence type="ECO:0000313" key="10">
    <source>
        <dbReference type="Proteomes" id="UP000199623"/>
    </source>
</evidence>
<feature type="transmembrane region" description="Helical" evidence="7">
    <location>
        <begin position="30"/>
        <end position="51"/>
    </location>
</feature>
<dbReference type="PANTHER" id="PTHR23513">
    <property type="entry name" value="INTEGRAL MEMBRANE EFFLUX PROTEIN-RELATED"/>
    <property type="match status" value="1"/>
</dbReference>
<evidence type="ECO:0000256" key="3">
    <source>
        <dbReference type="ARBA" id="ARBA00022475"/>
    </source>
</evidence>
<keyword evidence="4 7" id="KW-0812">Transmembrane</keyword>
<dbReference type="AlphaFoldDB" id="A0A1G7XKC2"/>
<accession>A0A1G7XKC2</accession>
<keyword evidence="6 7" id="KW-0472">Membrane</keyword>
<feature type="transmembrane region" description="Helical" evidence="7">
    <location>
        <begin position="233"/>
        <end position="252"/>
    </location>
</feature>
<name>A0A1G7XKC2_9PSEU</name>
<proteinExistence type="predicted"/>
<feature type="transmembrane region" description="Helical" evidence="7">
    <location>
        <begin position="57"/>
        <end position="79"/>
    </location>
</feature>
<feature type="transmembrane region" description="Helical" evidence="7">
    <location>
        <begin position="381"/>
        <end position="400"/>
    </location>
</feature>
<dbReference type="InterPro" id="IPR036259">
    <property type="entry name" value="MFS_trans_sf"/>
</dbReference>
<dbReference type="InterPro" id="IPR010290">
    <property type="entry name" value="TM_effector"/>
</dbReference>
<sequence>MTATEAGNAVRPVVPLSRNRDYNVLWMSRLVSELGSELALIGFPLLILATTRSAVEIGLVATTMAVALLIGSVPAGFLADRYDRKTVMVVCEILRAVAMGSVAVALYFDAYSLPHILVVAAIDGLLVSVFGPAEDAALPSVVAPEQLSQAVARNTARPYIANLAGPLLSGVLFTIDHMLPFALNAALLLVSCIALLTLRLPKGAAPVAEDEDGDGAPVGLRWVWRHRPIRTTLVWVALVQLVFSALVVIVLAVSGEDQVGPGEIGLMMACFGAGGLIGAAIAARLHAVLPASVIIIGFSWLAAVLILVMAFTPSGVLLGVVLGVVAMFMPVTVTTVMTYQMSVTVDELRGRLSGMVGLFTGAAGALGPIAGGALAGTGDGTTGLMACAATAAVIAVGATLSPTLRRFPAPGRQAS</sequence>
<protein>
    <submittedName>
        <fullName evidence="9">Predicted arabinose efflux permease, MFS family</fullName>
    </submittedName>
</protein>
<keyword evidence="2" id="KW-0813">Transport</keyword>
<dbReference type="GO" id="GO:0005886">
    <property type="term" value="C:plasma membrane"/>
    <property type="evidence" value="ECO:0007669"/>
    <property type="project" value="UniProtKB-SubCell"/>
</dbReference>